<comment type="caution">
    <text evidence="2">The sequence shown here is derived from an EMBL/GenBank/DDBJ whole genome shotgun (WGS) entry which is preliminary data.</text>
</comment>
<accession>A0A645AY25</accession>
<reference evidence="2" key="1">
    <citation type="submission" date="2019-08" db="EMBL/GenBank/DDBJ databases">
        <authorList>
            <person name="Kucharzyk K."/>
            <person name="Murdoch R.W."/>
            <person name="Higgins S."/>
            <person name="Loffler F."/>
        </authorList>
    </citation>
    <scope>NUCLEOTIDE SEQUENCE</scope>
</reference>
<gene>
    <name evidence="2" type="ORF">SDC9_104033</name>
</gene>
<keyword evidence="1" id="KW-1133">Transmembrane helix</keyword>
<keyword evidence="1" id="KW-0472">Membrane</keyword>
<evidence type="ECO:0000256" key="1">
    <source>
        <dbReference type="SAM" id="Phobius"/>
    </source>
</evidence>
<organism evidence="2">
    <name type="scientific">bioreactor metagenome</name>
    <dbReference type="NCBI Taxonomy" id="1076179"/>
    <lineage>
        <taxon>unclassified sequences</taxon>
        <taxon>metagenomes</taxon>
        <taxon>ecological metagenomes</taxon>
    </lineage>
</organism>
<keyword evidence="1" id="KW-0812">Transmembrane</keyword>
<protein>
    <submittedName>
        <fullName evidence="2">Uncharacterized protein</fullName>
    </submittedName>
</protein>
<evidence type="ECO:0000313" key="2">
    <source>
        <dbReference type="EMBL" id="MPM57211.1"/>
    </source>
</evidence>
<proteinExistence type="predicted"/>
<sequence>MSFNILNIFGFLTVNISGNVQVVIVLRVAYFFNAYQTAVFWYIGLFGKNIYNFMNILLTQTVFVAVFYEAFAGINHENVFAFLGSFLV</sequence>
<dbReference type="EMBL" id="VSSQ01016148">
    <property type="protein sequence ID" value="MPM57211.1"/>
    <property type="molecule type" value="Genomic_DNA"/>
</dbReference>
<feature type="transmembrane region" description="Helical" evidence="1">
    <location>
        <begin position="50"/>
        <end position="68"/>
    </location>
</feature>
<dbReference type="AlphaFoldDB" id="A0A645AY25"/>
<feature type="transmembrane region" description="Helical" evidence="1">
    <location>
        <begin position="20"/>
        <end position="43"/>
    </location>
</feature>
<name>A0A645AY25_9ZZZZ</name>